<dbReference type="Gene3D" id="3.40.50.1820">
    <property type="entry name" value="alpha/beta hydrolase"/>
    <property type="match status" value="1"/>
</dbReference>
<gene>
    <name evidence="2" type="ORF">P7K49_019408</name>
</gene>
<comment type="similarity">
    <text evidence="1">Belongs to the peptidase S10 family.</text>
</comment>
<proteinExistence type="inferred from homology"/>
<sequence length="59" mass="6764">MVQPYKAWGSGRLLTEGVTLEYNPYYWNLIANMLYLQSPAGVGFSYSDDKLYATNDTEF</sequence>
<reference evidence="2 3" key="1">
    <citation type="submission" date="2023-05" db="EMBL/GenBank/DDBJ databases">
        <title>B98-5 Cell Line De Novo Hybrid Assembly: An Optical Mapping Approach.</title>
        <authorList>
            <person name="Kananen K."/>
            <person name="Auerbach J.A."/>
            <person name="Kautto E."/>
            <person name="Blachly J.S."/>
        </authorList>
    </citation>
    <scope>NUCLEOTIDE SEQUENCE [LARGE SCALE GENOMIC DNA]</scope>
    <source>
        <strain evidence="2">B95-8</strain>
        <tissue evidence="2">Cell line</tissue>
    </source>
</reference>
<keyword evidence="3" id="KW-1185">Reference proteome</keyword>
<evidence type="ECO:0000313" key="2">
    <source>
        <dbReference type="EMBL" id="KAK2101742.1"/>
    </source>
</evidence>
<dbReference type="Proteomes" id="UP001266305">
    <property type="component" value="Unassembled WGS sequence"/>
</dbReference>
<dbReference type="InterPro" id="IPR001563">
    <property type="entry name" value="Peptidase_S10"/>
</dbReference>
<dbReference type="InterPro" id="IPR029058">
    <property type="entry name" value="AB_hydrolase_fold"/>
</dbReference>
<dbReference type="EMBL" id="JASSZA010000009">
    <property type="protein sequence ID" value="KAK2101742.1"/>
    <property type="molecule type" value="Genomic_DNA"/>
</dbReference>
<protein>
    <submittedName>
        <fullName evidence="2">Uncharacterized protein</fullName>
    </submittedName>
</protein>
<comment type="caution">
    <text evidence="2">The sequence shown here is derived from an EMBL/GenBank/DDBJ whole genome shotgun (WGS) entry which is preliminary data.</text>
</comment>
<dbReference type="Pfam" id="PF00450">
    <property type="entry name" value="Peptidase_S10"/>
    <property type="match status" value="1"/>
</dbReference>
<evidence type="ECO:0000256" key="1">
    <source>
        <dbReference type="ARBA" id="ARBA00009431"/>
    </source>
</evidence>
<dbReference type="SUPFAM" id="SSF53474">
    <property type="entry name" value="alpha/beta-Hydrolases"/>
    <property type="match status" value="1"/>
</dbReference>
<feature type="non-terminal residue" evidence="2">
    <location>
        <position position="59"/>
    </location>
</feature>
<organism evidence="2 3">
    <name type="scientific">Saguinus oedipus</name>
    <name type="common">Cotton-top tamarin</name>
    <name type="synonym">Oedipomidas oedipus</name>
    <dbReference type="NCBI Taxonomy" id="9490"/>
    <lineage>
        <taxon>Eukaryota</taxon>
        <taxon>Metazoa</taxon>
        <taxon>Chordata</taxon>
        <taxon>Craniata</taxon>
        <taxon>Vertebrata</taxon>
        <taxon>Euteleostomi</taxon>
        <taxon>Mammalia</taxon>
        <taxon>Eutheria</taxon>
        <taxon>Euarchontoglires</taxon>
        <taxon>Primates</taxon>
        <taxon>Haplorrhini</taxon>
        <taxon>Platyrrhini</taxon>
        <taxon>Cebidae</taxon>
        <taxon>Callitrichinae</taxon>
        <taxon>Saguinus</taxon>
    </lineage>
</organism>
<evidence type="ECO:0000313" key="3">
    <source>
        <dbReference type="Proteomes" id="UP001266305"/>
    </source>
</evidence>
<dbReference type="PRINTS" id="PR00724">
    <property type="entry name" value="CRBOXYPTASEC"/>
</dbReference>
<name>A0ABQ9UXK1_SAGOE</name>
<accession>A0ABQ9UXK1</accession>